<proteinExistence type="predicted"/>
<sequence length="152" mass="16847">MSELARSRLSRWRLPLALVTHSGRFDAKPRSFRHKRRLYMACGRVRSTVVHGPDGRFLQPHFRGTQHLWRRHRASCKTQPNARLSLDPSTPSTRAERLVLCAGRADGKMVGAFVAQGLSENGLLRGTIGSAGLHGTFCGAGLFGRRRSKACV</sequence>
<dbReference type="EMBL" id="KZ084098">
    <property type="protein sequence ID" value="OSD04121.1"/>
    <property type="molecule type" value="Genomic_DNA"/>
</dbReference>
<keyword evidence="2" id="KW-1185">Reference proteome</keyword>
<evidence type="ECO:0000313" key="1">
    <source>
        <dbReference type="EMBL" id="OSD04121.1"/>
    </source>
</evidence>
<gene>
    <name evidence="1" type="ORF">PYCCODRAFT_179189</name>
</gene>
<accession>A0A1Y2IV91</accession>
<dbReference type="OrthoDB" id="10351780at2759"/>
<reference evidence="1 2" key="1">
    <citation type="journal article" date="2015" name="Biotechnol. Biofuels">
        <title>Enhanced degradation of softwood versus hardwood by the white-rot fungus Pycnoporus coccineus.</title>
        <authorList>
            <person name="Couturier M."/>
            <person name="Navarro D."/>
            <person name="Chevret D."/>
            <person name="Henrissat B."/>
            <person name="Piumi F."/>
            <person name="Ruiz-Duenas F.J."/>
            <person name="Martinez A.T."/>
            <person name="Grigoriev I.V."/>
            <person name="Riley R."/>
            <person name="Lipzen A."/>
            <person name="Berrin J.G."/>
            <person name="Master E.R."/>
            <person name="Rosso M.N."/>
        </authorList>
    </citation>
    <scope>NUCLEOTIDE SEQUENCE [LARGE SCALE GENOMIC DNA]</scope>
    <source>
        <strain evidence="1 2">BRFM310</strain>
    </source>
</reference>
<dbReference type="AlphaFoldDB" id="A0A1Y2IV91"/>
<evidence type="ECO:0000313" key="2">
    <source>
        <dbReference type="Proteomes" id="UP000193067"/>
    </source>
</evidence>
<protein>
    <submittedName>
        <fullName evidence="1">Uncharacterized protein</fullName>
    </submittedName>
</protein>
<organism evidence="1 2">
    <name type="scientific">Trametes coccinea (strain BRFM310)</name>
    <name type="common">Pycnoporus coccineus</name>
    <dbReference type="NCBI Taxonomy" id="1353009"/>
    <lineage>
        <taxon>Eukaryota</taxon>
        <taxon>Fungi</taxon>
        <taxon>Dikarya</taxon>
        <taxon>Basidiomycota</taxon>
        <taxon>Agaricomycotina</taxon>
        <taxon>Agaricomycetes</taxon>
        <taxon>Polyporales</taxon>
        <taxon>Polyporaceae</taxon>
        <taxon>Trametes</taxon>
    </lineage>
</organism>
<dbReference type="Proteomes" id="UP000193067">
    <property type="component" value="Unassembled WGS sequence"/>
</dbReference>
<name>A0A1Y2IV91_TRAC3</name>